<dbReference type="Gene3D" id="4.10.280.10">
    <property type="entry name" value="Helix-loop-helix DNA-binding domain"/>
    <property type="match status" value="1"/>
</dbReference>
<accession>A0AAV6HT83</accession>
<dbReference type="GO" id="GO:0000981">
    <property type="term" value="F:DNA-binding transcription factor activity, RNA polymerase II-specific"/>
    <property type="evidence" value="ECO:0007669"/>
    <property type="project" value="TreeGrafter"/>
</dbReference>
<dbReference type="PANTHER" id="PTHR16223">
    <property type="entry name" value="TRANSCRIPTION FACTOR BHLH83-RELATED"/>
    <property type="match status" value="1"/>
</dbReference>
<dbReference type="Proteomes" id="UP000823749">
    <property type="component" value="Chromosome 13"/>
</dbReference>
<keyword evidence="2" id="KW-0805">Transcription regulation</keyword>
<keyword evidence="3" id="KW-0238">DNA-binding</keyword>
<reference evidence="7 8" key="1">
    <citation type="submission" date="2020-08" db="EMBL/GenBank/DDBJ databases">
        <title>Plant Genome Project.</title>
        <authorList>
            <person name="Zhang R.-G."/>
        </authorList>
    </citation>
    <scope>NUCLEOTIDE SEQUENCE [LARGE SCALE GENOMIC DNA]</scope>
    <source>
        <strain evidence="7">WSP0</strain>
        <tissue evidence="7">Leaf</tissue>
    </source>
</reference>
<evidence type="ECO:0000313" key="7">
    <source>
        <dbReference type="EMBL" id="KAG5515990.1"/>
    </source>
</evidence>
<evidence type="ECO:0000256" key="3">
    <source>
        <dbReference type="ARBA" id="ARBA00023125"/>
    </source>
</evidence>
<dbReference type="GO" id="GO:0046983">
    <property type="term" value="F:protein dimerization activity"/>
    <property type="evidence" value="ECO:0007669"/>
    <property type="project" value="InterPro"/>
</dbReference>
<comment type="caution">
    <text evidence="7">The sequence shown here is derived from an EMBL/GenBank/DDBJ whole genome shotgun (WGS) entry which is preliminary data.</text>
</comment>
<proteinExistence type="predicted"/>
<keyword evidence="5" id="KW-0539">Nucleus</keyword>
<dbReference type="InterPro" id="IPR045843">
    <property type="entry name" value="IND-like"/>
</dbReference>
<dbReference type="AlphaFoldDB" id="A0AAV6HT83"/>
<dbReference type="EMBL" id="JACTNZ010000013">
    <property type="protein sequence ID" value="KAG5515990.1"/>
    <property type="molecule type" value="Genomic_DNA"/>
</dbReference>
<evidence type="ECO:0000256" key="1">
    <source>
        <dbReference type="ARBA" id="ARBA00004123"/>
    </source>
</evidence>
<keyword evidence="4" id="KW-0804">Transcription</keyword>
<sequence length="314" mass="34792">MALTVYNSNWAPLQHLNFPPDQILTNAAAFPPPQALPELDMELLAFQDHLFYHPDYPACTTSIDPGLFHHPANSDLNILPCLALPPPPLDNSIPPQPFQYSYHYPKRQKCYEDEYYDYCYYPEEEFMPSLKPDGFVANPPLLIPEFSLPEIYGPVVPAFDYGGCGDQEASGGKRASGGGGGGGLSAQSIAARQRRRKITEKTQELGKLIPGGHKMNTAEMFHAASKYIKYLQAQVGILEFMGSAAQENIHEESLVHTRELQALASSPSIQEKLYSSDKCLVPKQFVGTLPNYPDLQSNAFISTELHQLMRTSSG</sequence>
<dbReference type="PANTHER" id="PTHR16223:SF49">
    <property type="entry name" value="TRANSCRIPTION FACTOR BHLH52-RELATED"/>
    <property type="match status" value="1"/>
</dbReference>
<evidence type="ECO:0000256" key="2">
    <source>
        <dbReference type="ARBA" id="ARBA00023015"/>
    </source>
</evidence>
<dbReference type="GO" id="GO:0005634">
    <property type="term" value="C:nucleus"/>
    <property type="evidence" value="ECO:0007669"/>
    <property type="project" value="UniProtKB-SubCell"/>
</dbReference>
<gene>
    <name evidence="7" type="ORF">RHGRI_036883</name>
</gene>
<dbReference type="CDD" id="cd11393">
    <property type="entry name" value="bHLH_AtbHLH_like"/>
    <property type="match status" value="1"/>
</dbReference>
<dbReference type="SUPFAM" id="SSF47459">
    <property type="entry name" value="HLH, helix-loop-helix DNA-binding domain"/>
    <property type="match status" value="1"/>
</dbReference>
<organism evidence="7 8">
    <name type="scientific">Rhododendron griersonianum</name>
    <dbReference type="NCBI Taxonomy" id="479676"/>
    <lineage>
        <taxon>Eukaryota</taxon>
        <taxon>Viridiplantae</taxon>
        <taxon>Streptophyta</taxon>
        <taxon>Embryophyta</taxon>
        <taxon>Tracheophyta</taxon>
        <taxon>Spermatophyta</taxon>
        <taxon>Magnoliopsida</taxon>
        <taxon>eudicotyledons</taxon>
        <taxon>Gunneridae</taxon>
        <taxon>Pentapetalae</taxon>
        <taxon>asterids</taxon>
        <taxon>Ericales</taxon>
        <taxon>Ericaceae</taxon>
        <taxon>Ericoideae</taxon>
        <taxon>Rhodoreae</taxon>
        <taxon>Rhododendron</taxon>
    </lineage>
</organism>
<protein>
    <recommendedName>
        <fullName evidence="6">BHLH domain-containing protein</fullName>
    </recommendedName>
</protein>
<feature type="domain" description="BHLH" evidence="6">
    <location>
        <begin position="182"/>
        <end position="231"/>
    </location>
</feature>
<keyword evidence="8" id="KW-1185">Reference proteome</keyword>
<comment type="subcellular location">
    <subcellularLocation>
        <location evidence="1">Nucleus</location>
    </subcellularLocation>
</comment>
<evidence type="ECO:0000313" key="8">
    <source>
        <dbReference type="Proteomes" id="UP000823749"/>
    </source>
</evidence>
<dbReference type="InterPro" id="IPR045239">
    <property type="entry name" value="bHLH95_bHLH"/>
</dbReference>
<dbReference type="PROSITE" id="PS50888">
    <property type="entry name" value="BHLH"/>
    <property type="match status" value="1"/>
</dbReference>
<dbReference type="Pfam" id="PF00010">
    <property type="entry name" value="HLH"/>
    <property type="match status" value="1"/>
</dbReference>
<name>A0AAV6HT83_9ERIC</name>
<evidence type="ECO:0000256" key="4">
    <source>
        <dbReference type="ARBA" id="ARBA00023163"/>
    </source>
</evidence>
<evidence type="ECO:0000256" key="5">
    <source>
        <dbReference type="ARBA" id="ARBA00023242"/>
    </source>
</evidence>
<dbReference type="SMART" id="SM00353">
    <property type="entry name" value="HLH"/>
    <property type="match status" value="1"/>
</dbReference>
<evidence type="ECO:0000259" key="6">
    <source>
        <dbReference type="PROSITE" id="PS50888"/>
    </source>
</evidence>
<dbReference type="GO" id="GO:0000978">
    <property type="term" value="F:RNA polymerase II cis-regulatory region sequence-specific DNA binding"/>
    <property type="evidence" value="ECO:0007669"/>
    <property type="project" value="TreeGrafter"/>
</dbReference>
<dbReference type="InterPro" id="IPR036638">
    <property type="entry name" value="HLH_DNA-bd_sf"/>
</dbReference>
<dbReference type="InterPro" id="IPR011598">
    <property type="entry name" value="bHLH_dom"/>
</dbReference>